<feature type="chain" id="PRO_5041263559" evidence="4">
    <location>
        <begin position="19"/>
        <end position="246"/>
    </location>
</feature>
<evidence type="ECO:0000256" key="1">
    <source>
        <dbReference type="ARBA" id="ARBA00022729"/>
    </source>
</evidence>
<dbReference type="GO" id="GO:0007623">
    <property type="term" value="P:circadian rhythm"/>
    <property type="evidence" value="ECO:0007669"/>
    <property type="project" value="UniProtKB-ARBA"/>
</dbReference>
<gene>
    <name evidence="5" type="ORF">Zmor_017983</name>
</gene>
<keyword evidence="6" id="KW-1185">Reference proteome</keyword>
<dbReference type="InterPro" id="IPR038606">
    <property type="entry name" value="To_sf"/>
</dbReference>
<reference evidence="5" key="1">
    <citation type="journal article" date="2023" name="G3 (Bethesda)">
        <title>Whole genome assemblies of Zophobas morio and Tenebrio molitor.</title>
        <authorList>
            <person name="Kaur S."/>
            <person name="Stinson S.A."/>
            <person name="diCenzo G.C."/>
        </authorList>
    </citation>
    <scope>NUCLEOTIDE SEQUENCE</scope>
    <source>
        <strain evidence="5">QUZm001</strain>
    </source>
</reference>
<dbReference type="FunFam" id="3.15.10.30:FF:000001">
    <property type="entry name" value="Takeout-like protein 1"/>
    <property type="match status" value="1"/>
</dbReference>
<evidence type="ECO:0000256" key="3">
    <source>
        <dbReference type="ARBA" id="ARBA00060902"/>
    </source>
</evidence>
<dbReference type="EMBL" id="JALNTZ010000005">
    <property type="protein sequence ID" value="KAJ3651980.1"/>
    <property type="molecule type" value="Genomic_DNA"/>
</dbReference>
<keyword evidence="2" id="KW-0090">Biological rhythms</keyword>
<evidence type="ECO:0000256" key="2">
    <source>
        <dbReference type="ARBA" id="ARBA00023108"/>
    </source>
</evidence>
<dbReference type="PANTHER" id="PTHR11008">
    <property type="entry name" value="PROTEIN TAKEOUT-LIKE PROTEIN"/>
    <property type="match status" value="1"/>
</dbReference>
<organism evidence="5 6">
    <name type="scientific">Zophobas morio</name>
    <dbReference type="NCBI Taxonomy" id="2755281"/>
    <lineage>
        <taxon>Eukaryota</taxon>
        <taxon>Metazoa</taxon>
        <taxon>Ecdysozoa</taxon>
        <taxon>Arthropoda</taxon>
        <taxon>Hexapoda</taxon>
        <taxon>Insecta</taxon>
        <taxon>Pterygota</taxon>
        <taxon>Neoptera</taxon>
        <taxon>Endopterygota</taxon>
        <taxon>Coleoptera</taxon>
        <taxon>Polyphaga</taxon>
        <taxon>Cucujiformia</taxon>
        <taxon>Tenebrionidae</taxon>
        <taxon>Zophobas</taxon>
    </lineage>
</organism>
<dbReference type="Proteomes" id="UP001168821">
    <property type="component" value="Unassembled WGS sequence"/>
</dbReference>
<comment type="similarity">
    <text evidence="3">Belongs to the TO family.</text>
</comment>
<proteinExistence type="inferred from homology"/>
<accession>A0AA38MCQ0</accession>
<feature type="signal peptide" evidence="4">
    <location>
        <begin position="1"/>
        <end position="18"/>
    </location>
</feature>
<evidence type="ECO:0000313" key="5">
    <source>
        <dbReference type="EMBL" id="KAJ3651980.1"/>
    </source>
</evidence>
<dbReference type="Gene3D" id="3.15.10.30">
    <property type="entry name" value="Haemolymph juvenile hormone binding protein"/>
    <property type="match status" value="1"/>
</dbReference>
<dbReference type="Pfam" id="PF06585">
    <property type="entry name" value="JHBP"/>
    <property type="match status" value="1"/>
</dbReference>
<evidence type="ECO:0000313" key="6">
    <source>
        <dbReference type="Proteomes" id="UP001168821"/>
    </source>
</evidence>
<dbReference type="InterPro" id="IPR010562">
    <property type="entry name" value="Haemolymph_juvenile_hormone-bd"/>
</dbReference>
<dbReference type="GO" id="GO:0005615">
    <property type="term" value="C:extracellular space"/>
    <property type="evidence" value="ECO:0007669"/>
    <property type="project" value="TreeGrafter"/>
</dbReference>
<sequence>MKNFVFFACVLITTVCHSARLPPTFKKCNRNENGFNVCLSNAIEDAVRNLNKPYKEVGLPSLNPLQIPALTIEAGQGTVAFQQKYKNVTVWGFDKINCPKAEIDFEKRTIVVGCTTPLNKMEFYYAISGRILLLPIFGKGPGSITLENLNETFTFHFEEYEKKNKTHFKVVSTKITMEPGRITFNLENLFNGDKVLGDNVLRVMNENWKEVFEDVKASYEDAFGQVFAALFNNLLAKVPVEQIFDN</sequence>
<name>A0AA38MCQ0_9CUCU</name>
<dbReference type="PANTHER" id="PTHR11008:SF32">
    <property type="entry name" value="CIRCADIAN CLOCK-CONTROLLED PROTEIN DAYWAKE-RELATED"/>
    <property type="match status" value="1"/>
</dbReference>
<dbReference type="SMART" id="SM00700">
    <property type="entry name" value="JHBP"/>
    <property type="match status" value="1"/>
</dbReference>
<protein>
    <submittedName>
        <fullName evidence="5">Uncharacterized protein</fullName>
    </submittedName>
</protein>
<keyword evidence="1 4" id="KW-0732">Signal</keyword>
<comment type="caution">
    <text evidence="5">The sequence shown here is derived from an EMBL/GenBank/DDBJ whole genome shotgun (WGS) entry which is preliminary data.</text>
</comment>
<dbReference type="AlphaFoldDB" id="A0AA38MCQ0"/>
<evidence type="ECO:0000256" key="4">
    <source>
        <dbReference type="SAM" id="SignalP"/>
    </source>
</evidence>